<accession>A0AAF0BL58</accession>
<feature type="transmembrane region" description="Helical" evidence="1">
    <location>
        <begin position="31"/>
        <end position="51"/>
    </location>
</feature>
<name>A0AAF0BL58_9PROT</name>
<sequence length="436" mass="46299">MYQVENRPSGLVWLHKFLQADSGGTLTMTAIMMPLILGFAGLGLDLSYWYMERRQVQNLADMAAIDGAHSQTYFDDTDLDDQVEHFLSQNGLDPARDTLSLSMPPVSGDYEGSNGYVEAVMAREAPLYFVSALYSFIGSEFTLTVRGRAVAAALKIGQNCIIALDPSAKYALDFLGDSDVTADCGAIANSTANPAVRVTGNAELISNSLQAVGEINIQHEENVTIPVIEPYAAASKDPYEDLVVPDVSGCDYPGKVAEPYETLSPGVYCGDIVIKEAGVTFEPGVYHLYTTGNQAADFIANAGAEIFGEGVTIILSSQGSYKAGSVTVNGGAIVDLTAPTSGDWNSILFFQDRYNNDSNSLLKFNGGATMNLNGAIYAPSAKVSFTGGASTEDACLLVVSKKIEFTGNSNLGNSEEACAALGLGALQRQERVQLVE</sequence>
<dbReference type="RefSeq" id="WP_289504821.1">
    <property type="nucleotide sequence ID" value="NZ_CP116805.1"/>
</dbReference>
<dbReference type="Proteomes" id="UP001217500">
    <property type="component" value="Chromosome"/>
</dbReference>
<proteinExistence type="predicted"/>
<evidence type="ECO:0000313" key="4">
    <source>
        <dbReference type="Proteomes" id="UP001217500"/>
    </source>
</evidence>
<dbReference type="Pfam" id="PF13400">
    <property type="entry name" value="Tad"/>
    <property type="match status" value="1"/>
</dbReference>
<dbReference type="EMBL" id="CP116805">
    <property type="protein sequence ID" value="WCL55064.1"/>
    <property type="molecule type" value="Genomic_DNA"/>
</dbReference>
<keyword evidence="1" id="KW-0812">Transmembrane</keyword>
<dbReference type="KEGG" id="gso:PH603_04730"/>
<evidence type="ECO:0000256" key="1">
    <source>
        <dbReference type="SAM" id="Phobius"/>
    </source>
</evidence>
<keyword evidence="4" id="KW-1185">Reference proteome</keyword>
<gene>
    <name evidence="3" type="ORF">PH603_04730</name>
</gene>
<dbReference type="InterPro" id="IPR028087">
    <property type="entry name" value="Tad_N"/>
</dbReference>
<dbReference type="AlphaFoldDB" id="A0AAF0BL58"/>
<protein>
    <submittedName>
        <fullName evidence="3">Pilus assembly protein TadG-related protein</fullName>
    </submittedName>
</protein>
<feature type="domain" description="Putative Flp pilus-assembly TadG-like N-terminal" evidence="2">
    <location>
        <begin position="24"/>
        <end position="68"/>
    </location>
</feature>
<reference evidence="3" key="1">
    <citation type="submission" date="2023-01" db="EMBL/GenBank/DDBJ databases">
        <title>The genome sequence of Kordiimonadaceae bacterium 6D33.</title>
        <authorList>
            <person name="Liu Y."/>
        </authorList>
    </citation>
    <scope>NUCLEOTIDE SEQUENCE</scope>
    <source>
        <strain evidence="3">6D33</strain>
    </source>
</reference>
<evidence type="ECO:0000313" key="3">
    <source>
        <dbReference type="EMBL" id="WCL55064.1"/>
    </source>
</evidence>
<keyword evidence="1" id="KW-0472">Membrane</keyword>
<evidence type="ECO:0000259" key="2">
    <source>
        <dbReference type="Pfam" id="PF13400"/>
    </source>
</evidence>
<organism evidence="3 4">
    <name type="scientific">Gimibacter soli</name>
    <dbReference type="NCBI Taxonomy" id="3024400"/>
    <lineage>
        <taxon>Bacteria</taxon>
        <taxon>Pseudomonadati</taxon>
        <taxon>Pseudomonadota</taxon>
        <taxon>Alphaproteobacteria</taxon>
        <taxon>Kordiimonadales</taxon>
        <taxon>Temperatibacteraceae</taxon>
        <taxon>Gimibacter</taxon>
    </lineage>
</organism>
<keyword evidence="1" id="KW-1133">Transmembrane helix</keyword>